<dbReference type="PANTHER" id="PTHR12526">
    <property type="entry name" value="GLYCOSYLTRANSFERASE"/>
    <property type="match status" value="1"/>
</dbReference>
<evidence type="ECO:0000313" key="2">
    <source>
        <dbReference type="EMBL" id="GAG38405.1"/>
    </source>
</evidence>
<dbReference type="Pfam" id="PF00534">
    <property type="entry name" value="Glycos_transf_1"/>
    <property type="match status" value="1"/>
</dbReference>
<dbReference type="InterPro" id="IPR001296">
    <property type="entry name" value="Glyco_trans_1"/>
</dbReference>
<dbReference type="SUPFAM" id="SSF53756">
    <property type="entry name" value="UDP-Glycosyltransferase/glycogen phosphorylase"/>
    <property type="match status" value="1"/>
</dbReference>
<feature type="domain" description="Glycosyl transferase family 1" evidence="1">
    <location>
        <begin position="38"/>
        <end position="200"/>
    </location>
</feature>
<dbReference type="PANTHER" id="PTHR12526:SF635">
    <property type="entry name" value="GLYCOSYL TRANSFERASE GROUP 1"/>
    <property type="match status" value="1"/>
</dbReference>
<organism evidence="2">
    <name type="scientific">marine sediment metagenome</name>
    <dbReference type="NCBI Taxonomy" id="412755"/>
    <lineage>
        <taxon>unclassified sequences</taxon>
        <taxon>metagenomes</taxon>
        <taxon>ecological metagenomes</taxon>
    </lineage>
</organism>
<name>X0X5T0_9ZZZZ</name>
<accession>X0X5T0</accession>
<dbReference type="AlphaFoldDB" id="X0X5T0"/>
<dbReference type="Gene3D" id="3.40.50.2000">
    <property type="entry name" value="Glycogen Phosphorylase B"/>
    <property type="match status" value="2"/>
</dbReference>
<comment type="caution">
    <text evidence="2">The sequence shown here is derived from an EMBL/GenBank/DDBJ whole genome shotgun (WGS) entry which is preliminary data.</text>
</comment>
<dbReference type="GO" id="GO:0016757">
    <property type="term" value="F:glycosyltransferase activity"/>
    <property type="evidence" value="ECO:0007669"/>
    <property type="project" value="InterPro"/>
</dbReference>
<sequence>MQSYVELGFLEQNITVIPRGIPSHLILDAIDLSSLPKADKDEVKLIFAGRLVPEKGPDVAIEAVAHMVGEMDVCNIRLDIVGAGPDKYVRRLQNTVIALGLEERVVFLGRLEHQQLLGRYAEYDALLFTSRWVEPFPATILEAMARGLPVIATNVGSVPEIISAGQNGLLVPSDEPVILANAVKRLVQDSALAQKIRYTALNTVREKYTHERIVDQT</sequence>
<protein>
    <recommendedName>
        <fullName evidence="1">Glycosyl transferase family 1 domain-containing protein</fullName>
    </recommendedName>
</protein>
<dbReference type="EMBL" id="BARS01042005">
    <property type="protein sequence ID" value="GAG38405.1"/>
    <property type="molecule type" value="Genomic_DNA"/>
</dbReference>
<reference evidence="2" key="1">
    <citation type="journal article" date="2014" name="Front. Microbiol.">
        <title>High frequency of phylogenetically diverse reductive dehalogenase-homologous genes in deep subseafloor sedimentary metagenomes.</title>
        <authorList>
            <person name="Kawai M."/>
            <person name="Futagami T."/>
            <person name="Toyoda A."/>
            <person name="Takaki Y."/>
            <person name="Nishi S."/>
            <person name="Hori S."/>
            <person name="Arai W."/>
            <person name="Tsubouchi T."/>
            <person name="Morono Y."/>
            <person name="Uchiyama I."/>
            <person name="Ito T."/>
            <person name="Fujiyama A."/>
            <person name="Inagaki F."/>
            <person name="Takami H."/>
        </authorList>
    </citation>
    <scope>NUCLEOTIDE SEQUENCE</scope>
    <source>
        <strain evidence="2">Expedition CK06-06</strain>
    </source>
</reference>
<proteinExistence type="predicted"/>
<dbReference type="CDD" id="cd03801">
    <property type="entry name" value="GT4_PimA-like"/>
    <property type="match status" value="1"/>
</dbReference>
<feature type="non-terminal residue" evidence="2">
    <location>
        <position position="217"/>
    </location>
</feature>
<evidence type="ECO:0000259" key="1">
    <source>
        <dbReference type="Pfam" id="PF00534"/>
    </source>
</evidence>
<gene>
    <name evidence="2" type="ORF">S01H1_63790</name>
</gene>